<evidence type="ECO:0000256" key="1">
    <source>
        <dbReference type="SAM" id="SignalP"/>
    </source>
</evidence>
<accession>A0A4R1B3W7</accession>
<name>A0A4R1B3W7_9BACT</name>
<dbReference type="OrthoDB" id="785995at2"/>
<dbReference type="InterPro" id="IPR024653">
    <property type="entry name" value="Peptidase_M10/M27/M57"/>
</dbReference>
<evidence type="ECO:0000313" key="3">
    <source>
        <dbReference type="Proteomes" id="UP000295334"/>
    </source>
</evidence>
<organism evidence="2 3">
    <name type="scientific">Flaviaesturariibacter flavus</name>
    <dbReference type="NCBI Taxonomy" id="2502780"/>
    <lineage>
        <taxon>Bacteria</taxon>
        <taxon>Pseudomonadati</taxon>
        <taxon>Bacteroidota</taxon>
        <taxon>Chitinophagia</taxon>
        <taxon>Chitinophagales</taxon>
        <taxon>Chitinophagaceae</taxon>
        <taxon>Flaviaestuariibacter</taxon>
    </lineage>
</organism>
<reference evidence="2 3" key="1">
    <citation type="submission" date="2019-03" db="EMBL/GenBank/DDBJ databases">
        <authorList>
            <person name="Kim M.K.M."/>
        </authorList>
    </citation>
    <scope>NUCLEOTIDE SEQUENCE [LARGE SCALE GENOMIC DNA]</scope>
    <source>
        <strain evidence="2 3">17J68-12</strain>
    </source>
</reference>
<keyword evidence="1" id="KW-0732">Signal</keyword>
<keyword evidence="3" id="KW-1185">Reference proteome</keyword>
<dbReference type="Gene3D" id="3.40.390.10">
    <property type="entry name" value="Collagenase (Catalytic Domain)"/>
    <property type="match status" value="1"/>
</dbReference>
<comment type="caution">
    <text evidence="2">The sequence shown here is derived from an EMBL/GenBank/DDBJ whole genome shotgun (WGS) entry which is preliminary data.</text>
</comment>
<dbReference type="EMBL" id="SJZI01000050">
    <property type="protein sequence ID" value="TCJ12591.1"/>
    <property type="molecule type" value="Genomic_DNA"/>
</dbReference>
<keyword evidence="2" id="KW-0378">Hydrolase</keyword>
<dbReference type="GO" id="GO:0006508">
    <property type="term" value="P:proteolysis"/>
    <property type="evidence" value="ECO:0007669"/>
    <property type="project" value="UniProtKB-KW"/>
</dbReference>
<feature type="chain" id="PRO_5020592650" evidence="1">
    <location>
        <begin position="23"/>
        <end position="278"/>
    </location>
</feature>
<sequence>MKRFALPLAIAGILSLTFSACKKDTKAPQEETSAAAVSDAVRAQIRTLGFNDQNVQATADGYLVEGDILLTAADLQAGMPSSPELVYAQEEHYRTNNLVNTSTYPTIKVALNNSSAAHQAVFSAALDEAIRRYNAESLTVKFQRVTSGANTTVVAYYEVSNTLGSSGFPTSSGAPYSQVKMNTYWYSTGTGSSNINYIATIMAHELGHCIGFRHTDYMNRAYSCGGTATNEGSAGVGAVYIPGTPSGASAGSWMLACVGSGVNRPFTTADRTALTYVY</sequence>
<keyword evidence="2" id="KW-0645">Protease</keyword>
<dbReference type="Pfam" id="PF12388">
    <property type="entry name" value="Peptidase_M57"/>
    <property type="match status" value="1"/>
</dbReference>
<proteinExistence type="predicted"/>
<dbReference type="GO" id="GO:0008237">
    <property type="term" value="F:metallopeptidase activity"/>
    <property type="evidence" value="ECO:0007669"/>
    <property type="project" value="InterPro"/>
</dbReference>
<protein>
    <submittedName>
        <fullName evidence="2">Protease</fullName>
    </submittedName>
</protein>
<dbReference type="PROSITE" id="PS51257">
    <property type="entry name" value="PROKAR_LIPOPROTEIN"/>
    <property type="match status" value="1"/>
</dbReference>
<dbReference type="Proteomes" id="UP000295334">
    <property type="component" value="Unassembled WGS sequence"/>
</dbReference>
<dbReference type="RefSeq" id="WP_131450348.1">
    <property type="nucleotide sequence ID" value="NZ_SJZI01000050.1"/>
</dbReference>
<evidence type="ECO:0000313" key="2">
    <source>
        <dbReference type="EMBL" id="TCJ12591.1"/>
    </source>
</evidence>
<dbReference type="AlphaFoldDB" id="A0A4R1B3W7"/>
<gene>
    <name evidence="2" type="ORF">EPD60_15090</name>
</gene>
<dbReference type="InterPro" id="IPR024079">
    <property type="entry name" value="MetalloPept_cat_dom_sf"/>
</dbReference>
<dbReference type="SUPFAM" id="SSF55486">
    <property type="entry name" value="Metalloproteases ('zincins'), catalytic domain"/>
    <property type="match status" value="1"/>
</dbReference>
<feature type="signal peptide" evidence="1">
    <location>
        <begin position="1"/>
        <end position="22"/>
    </location>
</feature>